<organism evidence="2 3">
    <name type="scientific">Ralstonia solanacearum</name>
    <name type="common">Pseudomonas solanacearum</name>
    <dbReference type="NCBI Taxonomy" id="305"/>
    <lineage>
        <taxon>Bacteria</taxon>
        <taxon>Pseudomonadati</taxon>
        <taxon>Pseudomonadota</taxon>
        <taxon>Betaproteobacteria</taxon>
        <taxon>Burkholderiales</taxon>
        <taxon>Burkholderiaceae</taxon>
        <taxon>Ralstonia</taxon>
        <taxon>Ralstonia solanacearum species complex</taxon>
    </lineage>
</organism>
<dbReference type="Pfam" id="PF11745">
    <property type="entry name" value="DUF3304"/>
    <property type="match status" value="1"/>
</dbReference>
<feature type="signal peptide" evidence="1">
    <location>
        <begin position="1"/>
        <end position="30"/>
    </location>
</feature>
<protein>
    <submittedName>
        <fullName evidence="2">DUF3304 domain-containing protein</fullName>
    </submittedName>
</protein>
<gene>
    <name evidence="2" type="ORF">LBW59_22975</name>
</gene>
<name>A0AAW5ZTW5_RALSL</name>
<accession>A0AAW5ZTW5</accession>
<dbReference type="InterPro" id="IPR021733">
    <property type="entry name" value="DUF3304"/>
</dbReference>
<dbReference type="AlphaFoldDB" id="A0AAW5ZTW5"/>
<keyword evidence="1" id="KW-0732">Signal</keyword>
<dbReference type="RefSeq" id="WP_013207526.1">
    <property type="nucleotide sequence ID" value="NZ_JAIVFG010000058.1"/>
</dbReference>
<dbReference type="EMBL" id="JAIVFG010000058">
    <property type="protein sequence ID" value="MDB0573616.1"/>
    <property type="molecule type" value="Genomic_DNA"/>
</dbReference>
<dbReference type="PROSITE" id="PS51257">
    <property type="entry name" value="PROKAR_LIPOPROTEIN"/>
    <property type="match status" value="1"/>
</dbReference>
<sequence>MAMTKRIWMVCVLVVLAALGTGCKPTQSQAAKADAEEELGLKVQVLNYTDIPLGVVYVNGVWAGAMSSHAGGTKLAGAIGLPAKWRPGLTVEVEWQDDLLYAKDRDGLYKAQVLVEPYPEGEPASLWLAFFPDNKIRAIASRYTPRHPNFPDGLKFPFDVCMADAACATKFYPERIARSQKEQ</sequence>
<reference evidence="2" key="1">
    <citation type="submission" date="2021-09" db="EMBL/GenBank/DDBJ databases">
        <title>Genomic analysis of Ralstonia spp.</title>
        <authorList>
            <person name="Aburjaile F."/>
            <person name="Ariute J.C."/>
            <person name="Pais A.K.L."/>
            <person name="Albuquerque G.M.R."/>
            <person name="Silva A.M.F."/>
            <person name="Brenig B."/>
            <person name="Azevedo V."/>
            <person name="Matiuzzi M."/>
            <person name="Ramos R."/>
            <person name="Goes-Neto A."/>
            <person name="Soares S."/>
            <person name="Iseppon A.M.B."/>
            <person name="Souza E."/>
            <person name="Gama M."/>
        </authorList>
    </citation>
    <scope>NUCLEOTIDE SEQUENCE</scope>
    <source>
        <strain evidence="2">CCRMRs91</strain>
    </source>
</reference>
<dbReference type="Proteomes" id="UP001144050">
    <property type="component" value="Unassembled WGS sequence"/>
</dbReference>
<evidence type="ECO:0000256" key="1">
    <source>
        <dbReference type="SAM" id="SignalP"/>
    </source>
</evidence>
<feature type="chain" id="PRO_5043610884" evidence="1">
    <location>
        <begin position="31"/>
        <end position="183"/>
    </location>
</feature>
<evidence type="ECO:0000313" key="2">
    <source>
        <dbReference type="EMBL" id="MDB0573616.1"/>
    </source>
</evidence>
<comment type="caution">
    <text evidence="2">The sequence shown here is derived from an EMBL/GenBank/DDBJ whole genome shotgun (WGS) entry which is preliminary data.</text>
</comment>
<evidence type="ECO:0000313" key="3">
    <source>
        <dbReference type="Proteomes" id="UP001144050"/>
    </source>
</evidence>
<proteinExistence type="predicted"/>